<name>A0A6A6B4S8_9PEZI</name>
<evidence type="ECO:0000313" key="4">
    <source>
        <dbReference type="EMBL" id="KAF2137967.1"/>
    </source>
</evidence>
<evidence type="ECO:0000313" key="5">
    <source>
        <dbReference type="Proteomes" id="UP000799438"/>
    </source>
</evidence>
<accession>A0A6A6B4S8</accession>
<feature type="compositionally biased region" description="Basic and acidic residues" evidence="2">
    <location>
        <begin position="1038"/>
        <end position="1047"/>
    </location>
</feature>
<keyword evidence="5" id="KW-1185">Reference proteome</keyword>
<dbReference type="GeneID" id="54301884"/>
<feature type="region of interest" description="Disordered" evidence="2">
    <location>
        <begin position="1357"/>
        <end position="1387"/>
    </location>
</feature>
<feature type="coiled-coil region" evidence="1">
    <location>
        <begin position="488"/>
        <end position="522"/>
    </location>
</feature>
<dbReference type="OrthoDB" id="5215300at2759"/>
<dbReference type="EMBL" id="ML995498">
    <property type="protein sequence ID" value="KAF2137967.1"/>
    <property type="molecule type" value="Genomic_DNA"/>
</dbReference>
<feature type="domain" description="Sfi1 spindle body" evidence="3">
    <location>
        <begin position="357"/>
        <end position="925"/>
    </location>
</feature>
<feature type="compositionally biased region" description="Polar residues" evidence="2">
    <location>
        <begin position="1523"/>
        <end position="1537"/>
    </location>
</feature>
<dbReference type="RefSeq" id="XP_033393680.1">
    <property type="nucleotide sequence ID" value="XM_033544388.1"/>
</dbReference>
<feature type="region of interest" description="Disordered" evidence="2">
    <location>
        <begin position="936"/>
        <end position="984"/>
    </location>
</feature>
<sequence>MPPSNTTDELPPLTNQDVEVLYTIVTTAATLPGPSYRALFTAYDRVLADRGINANHDRIYFRFLLRMRAREGAGASTSMYARFEQLLAEMGIQIEVDDNGEGVEEVTRHFDDLELDGDGEDWARNEPQQLRPRPARRASFDDTMYENTAGLRGRDEDGDDESLRRLPSGIGSRPRRSSSQSSHPGYERLRRRSSQGARPAMHSGFPRGRMDSRNPAGNLEHGGRGRPRSVSSHGSIRITRTLSRDANRPEREPSFEDLDGFDSTRSRRSSIPGPGPEPAAHYVPPEMLYRPSPADMLADAETFLYARTISKARQVLRKWHDQALGQRQLHAQMEEAADAMNRRKLLDAALEMLNVTLKERQQQKETERFFQQLERRADKARDLFLLTKAFTHWANSAADEVERTSVARRHILRYKYFNAWHEITAVEELKVRRQQLGKFFNIWRRRNAEIQEDSDLALAFRSETIVQQAYQSCYWEFSERRAAKYHDTKLKRNALASLLNQLSQLREREARVEERREHELKRKSFRGFSGKMLLIQSNETIADDSHKRHLLRSGLENLRLQARLRPLERQTSQAMRNRLAKQALSKWRVRAQQSRRATEIDRERILRNAFTAWNDNLRCRALAARIDERVLVEALYKWSLASRAALLSRLHNARTKQNVLLAWAEQVRSKGDQLARREQIFAASQQRRLKSRAFACLKGALEKQKVLEGQALSIYEPRIVRRTWQALLAQHDQVQQLEQWGSDAQFYTLTKHALVKWRESTQLSQRRRKRDAYATIRRRTKLSLARNAFETWRNKAANVEMMERQAHEKREDAVLHAATQLMQHWHEETLAVLDMAQQAEELQRRKLLASAMGALRSQLRKRKQNAARAETLFEEHVLAEANGCLRKFRWRLFNIQRHEPTSRAFAERNFEKHVKSMLRHWADQAMQSRQARMVVSHGVKGANEEQGDMEQEEDFNTEGEPALEKERDETEHNATASRNEGWAPFNESALGLGNLGLDLSLFPGGRNGNNNINAQPAVPLSRASSPLRLDTEPDAEQEQEREREREQASLAPNPLFARTLNNAPLLNPAATATPQPAYLRTPSKRSTVRAMRLAALNLPLQQRLAQSVRLPVREREQQLGGAQLGQGSAATQGQEKEGEGERPTTATATVTAPSASTFVLPTATGSTTPAAAPPPPLPLPAMGTPAVTPFARKLERGYRTPAASSAISAMRLSKGSTHLLTKEDWEDLFRPQAKQSSAPALASRQEEEFEDGELEDGEIEEGEIEEGEEEWIDEEQPPAPQPQQQQGKEDQPRVLQTSRLIYSVYRITSSHLRRLRARFKGFEEARDKALAAGQALPPIPPWILMFREQEWLFNRQLPAKPKRNKREGIQRRKELEGTQRRKKLEERQLRDKEWEAELLELIREVLRGAPEEEPKEGPKEESGEQLEEHQPRKKKRKSSRESPPLHVLRRRKLYAEAEAAEADQPPPKRRRSRSSQNHKSTKSKREERRRQQQEQQEQQGALRVSLPSPPSSPEAVSIWLSPSPENSSIPCSSPSLP</sequence>
<organism evidence="4 5">
    <name type="scientific">Aplosporella prunicola CBS 121167</name>
    <dbReference type="NCBI Taxonomy" id="1176127"/>
    <lineage>
        <taxon>Eukaryota</taxon>
        <taxon>Fungi</taxon>
        <taxon>Dikarya</taxon>
        <taxon>Ascomycota</taxon>
        <taxon>Pezizomycotina</taxon>
        <taxon>Dothideomycetes</taxon>
        <taxon>Dothideomycetes incertae sedis</taxon>
        <taxon>Botryosphaeriales</taxon>
        <taxon>Aplosporellaceae</taxon>
        <taxon>Aplosporella</taxon>
    </lineage>
</organism>
<feature type="region of interest" description="Disordered" evidence="2">
    <location>
        <begin position="114"/>
        <end position="286"/>
    </location>
</feature>
<feature type="compositionally biased region" description="Acidic residues" evidence="2">
    <location>
        <begin position="1247"/>
        <end position="1276"/>
    </location>
</feature>
<dbReference type="InterPro" id="IPR013665">
    <property type="entry name" value="Sfi1_dom"/>
</dbReference>
<dbReference type="Pfam" id="PF08457">
    <property type="entry name" value="Sfi1"/>
    <property type="match status" value="1"/>
</dbReference>
<feature type="compositionally biased region" description="Basic and acidic residues" evidence="2">
    <location>
        <begin position="1366"/>
        <end position="1387"/>
    </location>
</feature>
<keyword evidence="1" id="KW-0175">Coiled coil</keyword>
<feature type="compositionally biased region" description="Low complexity" evidence="2">
    <location>
        <begin position="1143"/>
        <end position="1170"/>
    </location>
</feature>
<feature type="compositionally biased region" description="Basic and acidic residues" evidence="2">
    <location>
        <begin position="962"/>
        <end position="972"/>
    </location>
</feature>
<feature type="compositionally biased region" description="Acidic residues" evidence="2">
    <location>
        <begin position="945"/>
        <end position="957"/>
    </location>
</feature>
<evidence type="ECO:0000259" key="3">
    <source>
        <dbReference type="Pfam" id="PF08457"/>
    </source>
</evidence>
<feature type="compositionally biased region" description="Basic and acidic residues" evidence="2">
    <location>
        <begin position="242"/>
        <end position="254"/>
    </location>
</feature>
<dbReference type="Proteomes" id="UP000799438">
    <property type="component" value="Unassembled WGS sequence"/>
</dbReference>
<protein>
    <recommendedName>
        <fullName evidence="3">Sfi1 spindle body domain-containing protein</fullName>
    </recommendedName>
</protein>
<proteinExistence type="predicted"/>
<feature type="compositionally biased region" description="Low complexity" evidence="2">
    <location>
        <begin position="1118"/>
        <end position="1133"/>
    </location>
</feature>
<gene>
    <name evidence="4" type="ORF">K452DRAFT_321350</name>
</gene>
<feature type="compositionally biased region" description="Low complexity" evidence="2">
    <location>
        <begin position="165"/>
        <end position="184"/>
    </location>
</feature>
<feature type="region of interest" description="Disordered" evidence="2">
    <location>
        <begin position="1232"/>
        <end position="1293"/>
    </location>
</feature>
<feature type="compositionally biased region" description="Basic and acidic residues" evidence="2">
    <location>
        <begin position="1405"/>
        <end position="1430"/>
    </location>
</feature>
<feature type="region of interest" description="Disordered" evidence="2">
    <location>
        <begin position="1117"/>
        <end position="1173"/>
    </location>
</feature>
<reference evidence="4" key="1">
    <citation type="journal article" date="2020" name="Stud. Mycol.">
        <title>101 Dothideomycetes genomes: a test case for predicting lifestyles and emergence of pathogens.</title>
        <authorList>
            <person name="Haridas S."/>
            <person name="Albert R."/>
            <person name="Binder M."/>
            <person name="Bloem J."/>
            <person name="Labutti K."/>
            <person name="Salamov A."/>
            <person name="Andreopoulos B."/>
            <person name="Baker S."/>
            <person name="Barry K."/>
            <person name="Bills G."/>
            <person name="Bluhm B."/>
            <person name="Cannon C."/>
            <person name="Castanera R."/>
            <person name="Culley D."/>
            <person name="Daum C."/>
            <person name="Ezra D."/>
            <person name="Gonzalez J."/>
            <person name="Henrissat B."/>
            <person name="Kuo A."/>
            <person name="Liang C."/>
            <person name="Lipzen A."/>
            <person name="Lutzoni F."/>
            <person name="Magnuson J."/>
            <person name="Mondo S."/>
            <person name="Nolan M."/>
            <person name="Ohm R."/>
            <person name="Pangilinan J."/>
            <person name="Park H.-J."/>
            <person name="Ramirez L."/>
            <person name="Alfaro M."/>
            <person name="Sun H."/>
            <person name="Tritt A."/>
            <person name="Yoshinaga Y."/>
            <person name="Zwiers L.-H."/>
            <person name="Turgeon B."/>
            <person name="Goodwin S."/>
            <person name="Spatafora J."/>
            <person name="Crous P."/>
            <person name="Grigoriev I."/>
        </authorList>
    </citation>
    <scope>NUCLEOTIDE SEQUENCE</scope>
    <source>
        <strain evidence="4">CBS 121167</strain>
    </source>
</reference>
<feature type="region of interest" description="Disordered" evidence="2">
    <location>
        <begin position="1010"/>
        <end position="1053"/>
    </location>
</feature>
<feature type="region of interest" description="Disordered" evidence="2">
    <location>
        <begin position="1405"/>
        <end position="1537"/>
    </location>
</feature>
<feature type="compositionally biased region" description="Polar residues" evidence="2">
    <location>
        <begin position="229"/>
        <end position="241"/>
    </location>
</feature>
<feature type="compositionally biased region" description="Basic and acidic residues" evidence="2">
    <location>
        <begin position="1483"/>
        <end position="1492"/>
    </location>
</feature>
<evidence type="ECO:0000256" key="2">
    <source>
        <dbReference type="SAM" id="MobiDB-lite"/>
    </source>
</evidence>
<evidence type="ECO:0000256" key="1">
    <source>
        <dbReference type="SAM" id="Coils"/>
    </source>
</evidence>